<name>A0AAV2TN50_CALDB</name>
<gene>
    <name evidence="3" type="ORF">CDAUBV1_LOCUS11137</name>
</gene>
<dbReference type="EMBL" id="CAXLJL010000356">
    <property type="protein sequence ID" value="CAL5136837.1"/>
    <property type="molecule type" value="Genomic_DNA"/>
</dbReference>
<comment type="caution">
    <text evidence="3">The sequence shown here is derived from an EMBL/GenBank/DDBJ whole genome shotgun (WGS) entry which is preliminary data.</text>
</comment>
<proteinExistence type="predicted"/>
<evidence type="ECO:0000256" key="1">
    <source>
        <dbReference type="SAM" id="MobiDB-lite"/>
    </source>
</evidence>
<sequence>MEGHHQQIISNYRAIINRISPSLTGGVLNFILEPANETDSEETTLRIATLELPKIASKAKEFFLTRSAPATILKTLYPTNGTDGLKNTAYMDQLITSVALLVASVIIVIVLLLYPFSSYRHKERKRRTQINKTENSSTNRTRRRRKESQKGNVPLSTKISYTVFAILGLAVITLQGLSCASLYYSIDGVVSLLQSDDAHGGSDKSSQPSGFPQLLSVVNSVINETRRFFDEVTKTAHEATKNAIHTMSDRLMAELKDRITDLKDIVLSKTHVRELTDLRRSLRPDLLNNEGDRIIAQIRGLNEHLIAFAINQTGLAKDIQNSLEKVCQQSAKNFSVCEMDIMNSLTINPEIQIKEAERLVDPLKKALNMPFVEMLRKFDGIMNDLNNAMSEITPEIKDRLDLNPILKPVSDVWDKVEKYGKTVNQELGGVKKIVNGVVPSAHAYFKIIAYIILVLLIALLVLVVYQFICCIVETLELIFAGHPSARMKALHSPFSWVSIVLSCAAALLPIIITVCIVIFFMATVISNEACRYVDNEEGVQIFDMSTNLLLKHEWRTFVSSEISRHQLTQYLNLSPPQFVLTALKKKCHNTDGSNVGLLPLVGINSLVNTSTVVNGSQINAAIKKNEESIVNKIISLKFDDYVSGDFQREYDQFFDALRDVQELDDNGTLQTLQELKRKEDEMNESLIEIRKSTEDFKEIDSAAAEGINIAVTLAQKNIITLEEYRQKATEALNELSVLWRNWSSPDIHDKLKNAFDNISNILSRKETMRIEVSEILDTQMDLLKRKMSVTIDEQSQLLVQNIIPCNRLYTITTSVLNVTCGQYGAITSVGIYVFVLGMDMLLLLLTILITRIFFSLHGHLYLNF</sequence>
<dbReference type="AlphaFoldDB" id="A0AAV2TN50"/>
<keyword evidence="2" id="KW-0472">Membrane</keyword>
<feature type="transmembrane region" description="Helical" evidence="2">
    <location>
        <begin position="447"/>
        <end position="475"/>
    </location>
</feature>
<evidence type="ECO:0000256" key="2">
    <source>
        <dbReference type="SAM" id="Phobius"/>
    </source>
</evidence>
<feature type="transmembrane region" description="Helical" evidence="2">
    <location>
        <begin position="94"/>
        <end position="116"/>
    </location>
</feature>
<feature type="transmembrane region" description="Helical" evidence="2">
    <location>
        <begin position="159"/>
        <end position="184"/>
    </location>
</feature>
<feature type="region of interest" description="Disordered" evidence="1">
    <location>
        <begin position="124"/>
        <end position="152"/>
    </location>
</feature>
<accession>A0AAV2TN50</accession>
<evidence type="ECO:0000313" key="4">
    <source>
        <dbReference type="Proteomes" id="UP001497525"/>
    </source>
</evidence>
<feature type="transmembrane region" description="Helical" evidence="2">
    <location>
        <begin position="496"/>
        <end position="522"/>
    </location>
</feature>
<protein>
    <submittedName>
        <fullName evidence="3">Uncharacterized protein</fullName>
    </submittedName>
</protein>
<feature type="transmembrane region" description="Helical" evidence="2">
    <location>
        <begin position="829"/>
        <end position="854"/>
    </location>
</feature>
<keyword evidence="2" id="KW-1133">Transmembrane helix</keyword>
<evidence type="ECO:0000313" key="3">
    <source>
        <dbReference type="EMBL" id="CAL5136837.1"/>
    </source>
</evidence>
<keyword evidence="2" id="KW-0812">Transmembrane</keyword>
<dbReference type="Proteomes" id="UP001497525">
    <property type="component" value="Unassembled WGS sequence"/>
</dbReference>
<organism evidence="3 4">
    <name type="scientific">Calicophoron daubneyi</name>
    <name type="common">Rumen fluke</name>
    <name type="synonym">Paramphistomum daubneyi</name>
    <dbReference type="NCBI Taxonomy" id="300641"/>
    <lineage>
        <taxon>Eukaryota</taxon>
        <taxon>Metazoa</taxon>
        <taxon>Spiralia</taxon>
        <taxon>Lophotrochozoa</taxon>
        <taxon>Platyhelminthes</taxon>
        <taxon>Trematoda</taxon>
        <taxon>Digenea</taxon>
        <taxon>Plagiorchiida</taxon>
        <taxon>Pronocephalata</taxon>
        <taxon>Paramphistomoidea</taxon>
        <taxon>Paramphistomidae</taxon>
        <taxon>Calicophoron</taxon>
    </lineage>
</organism>
<reference evidence="3" key="1">
    <citation type="submission" date="2024-06" db="EMBL/GenBank/DDBJ databases">
        <authorList>
            <person name="Liu X."/>
            <person name="Lenzi L."/>
            <person name="Haldenby T S."/>
            <person name="Uol C."/>
        </authorList>
    </citation>
    <scope>NUCLEOTIDE SEQUENCE</scope>
</reference>